<dbReference type="Proteomes" id="UP000612055">
    <property type="component" value="Unassembled WGS sequence"/>
</dbReference>
<accession>A0A836BVP8</accession>
<comment type="caution">
    <text evidence="1">The sequence shown here is derived from an EMBL/GenBank/DDBJ whole genome shotgun (WGS) entry which is preliminary data.</text>
</comment>
<evidence type="ECO:0000313" key="2">
    <source>
        <dbReference type="Proteomes" id="UP000612055"/>
    </source>
</evidence>
<gene>
    <name evidence="1" type="ORF">HYH03_012256</name>
</gene>
<dbReference type="EMBL" id="JAEHOE010000075">
    <property type="protein sequence ID" value="KAG2489234.1"/>
    <property type="molecule type" value="Genomic_DNA"/>
</dbReference>
<evidence type="ECO:0000313" key="1">
    <source>
        <dbReference type="EMBL" id="KAG2489234.1"/>
    </source>
</evidence>
<sequence length="71" mass="7467">MDHGPAAAQLLKPHDFVLSNGTLPEEQAASARMFSRYGPVYTRPPFLDGDIAPAPPAEAPVVAPPQGPVAY</sequence>
<organism evidence="1 2">
    <name type="scientific">Edaphochlamys debaryana</name>
    <dbReference type="NCBI Taxonomy" id="47281"/>
    <lineage>
        <taxon>Eukaryota</taxon>
        <taxon>Viridiplantae</taxon>
        <taxon>Chlorophyta</taxon>
        <taxon>core chlorophytes</taxon>
        <taxon>Chlorophyceae</taxon>
        <taxon>CS clade</taxon>
        <taxon>Chlamydomonadales</taxon>
        <taxon>Chlamydomonadales incertae sedis</taxon>
        <taxon>Edaphochlamys</taxon>
    </lineage>
</organism>
<protein>
    <submittedName>
        <fullName evidence="1">Uncharacterized protein</fullName>
    </submittedName>
</protein>
<reference evidence="1" key="1">
    <citation type="journal article" date="2020" name="bioRxiv">
        <title>Comparative genomics of Chlamydomonas.</title>
        <authorList>
            <person name="Craig R.J."/>
            <person name="Hasan A.R."/>
            <person name="Ness R.W."/>
            <person name="Keightley P.D."/>
        </authorList>
    </citation>
    <scope>NUCLEOTIDE SEQUENCE</scope>
    <source>
        <strain evidence="1">CCAP 11/70</strain>
    </source>
</reference>
<name>A0A836BVP8_9CHLO</name>
<keyword evidence="2" id="KW-1185">Reference proteome</keyword>
<proteinExistence type="predicted"/>
<dbReference type="AlphaFoldDB" id="A0A836BVP8"/>